<keyword evidence="1" id="KW-0472">Membrane</keyword>
<dbReference type="PANTHER" id="PTHR40623">
    <property type="entry name" value="INTEGRAL MEMBRANE PROTEIN"/>
    <property type="match status" value="1"/>
</dbReference>
<dbReference type="Proteomes" id="UP001174694">
    <property type="component" value="Unassembled WGS sequence"/>
</dbReference>
<reference evidence="2" key="1">
    <citation type="submission" date="2022-07" db="EMBL/GenBank/DDBJ databases">
        <title>Fungi with potential for degradation of polypropylene.</title>
        <authorList>
            <person name="Gostincar C."/>
        </authorList>
    </citation>
    <scope>NUCLEOTIDE SEQUENCE</scope>
    <source>
        <strain evidence="2">EXF-13308</strain>
    </source>
</reference>
<accession>A0AA38RPN6</accession>
<keyword evidence="3" id="KW-1185">Reference proteome</keyword>
<keyword evidence="1" id="KW-0812">Transmembrane</keyword>
<comment type="caution">
    <text evidence="2">The sequence shown here is derived from an EMBL/GenBank/DDBJ whole genome shotgun (WGS) entry which is preliminary data.</text>
</comment>
<protein>
    <submittedName>
        <fullName evidence="2">Uncharacterized protein</fullName>
    </submittedName>
</protein>
<dbReference type="PANTHER" id="PTHR40623:SF2">
    <property type="entry name" value="INTEGRAL MEMBRANE PROTEIN"/>
    <property type="match status" value="1"/>
</dbReference>
<name>A0AA38RPN6_9PEZI</name>
<organism evidence="2 3">
    <name type="scientific">Pleurostoma richardsiae</name>
    <dbReference type="NCBI Taxonomy" id="41990"/>
    <lineage>
        <taxon>Eukaryota</taxon>
        <taxon>Fungi</taxon>
        <taxon>Dikarya</taxon>
        <taxon>Ascomycota</taxon>
        <taxon>Pezizomycotina</taxon>
        <taxon>Sordariomycetes</taxon>
        <taxon>Sordariomycetidae</taxon>
        <taxon>Calosphaeriales</taxon>
        <taxon>Pleurostomataceae</taxon>
        <taxon>Pleurostoma</taxon>
    </lineage>
</organism>
<dbReference type="EMBL" id="JANBVO010000032">
    <property type="protein sequence ID" value="KAJ9137936.1"/>
    <property type="molecule type" value="Genomic_DNA"/>
</dbReference>
<sequence length="125" mass="14028">MAKSTFFASWQLWEQMTFVLACAIVAVFCAGLTKLYWTNRLLRQQEVIDAEKQARLTQMRKTGLRGPKRVGDIPFGVRAIQSGIEVDGIWISRSTSPVSHLERRTGASVLQQANAFDNSVNGKRN</sequence>
<gene>
    <name evidence="2" type="ORF">NKR23_g8896</name>
</gene>
<proteinExistence type="predicted"/>
<evidence type="ECO:0000313" key="3">
    <source>
        <dbReference type="Proteomes" id="UP001174694"/>
    </source>
</evidence>
<keyword evidence="1" id="KW-1133">Transmembrane helix</keyword>
<evidence type="ECO:0000313" key="2">
    <source>
        <dbReference type="EMBL" id="KAJ9137936.1"/>
    </source>
</evidence>
<feature type="transmembrane region" description="Helical" evidence="1">
    <location>
        <begin position="16"/>
        <end position="37"/>
    </location>
</feature>
<evidence type="ECO:0000256" key="1">
    <source>
        <dbReference type="SAM" id="Phobius"/>
    </source>
</evidence>
<dbReference type="AlphaFoldDB" id="A0AA38RPN6"/>